<comment type="subcellular location">
    <subcellularLocation>
        <location evidence="1">Secreted</location>
    </subcellularLocation>
</comment>
<evidence type="ECO:0000256" key="4">
    <source>
        <dbReference type="ARBA" id="ARBA00022723"/>
    </source>
</evidence>
<dbReference type="GO" id="GO:0043171">
    <property type="term" value="P:peptide catabolic process"/>
    <property type="evidence" value="ECO:0007669"/>
    <property type="project" value="TreeGrafter"/>
</dbReference>
<dbReference type="EMBL" id="UINC01006995">
    <property type="protein sequence ID" value="SVA30839.1"/>
    <property type="molecule type" value="Genomic_DNA"/>
</dbReference>
<evidence type="ECO:0000256" key="2">
    <source>
        <dbReference type="ARBA" id="ARBA00022525"/>
    </source>
</evidence>
<sequence length="263" mass="28277">MKNLIILILSATIGACAPLQSKTSNTSITLGPIASKYEIAGNRLIEAALKDTSGFERLAEMCDTFGPRFSGTDNLEKAIDWILSEMNRDGLSNVHGEAVMIPKWVRGNESASMVSPWKKELHMLGLGGSIGTPPEGITADVMVVSSFDELEERADEAKGKIVLFNVPFTNYGKTVSYRSGGAVAASKAGAVASIIRSVGPYSMNTPHTGNSRYEEGIRKIPHAAITVEDAAMIGRMVNRGQNVTVNLKMEGRYEEDVPSRNAV</sequence>
<name>A0A381URN8_9ZZZZ</name>
<evidence type="ECO:0000256" key="6">
    <source>
        <dbReference type="ARBA" id="ARBA00022801"/>
    </source>
</evidence>
<keyword evidence="2" id="KW-0964">Secreted</keyword>
<accession>A0A381URN8</accession>
<evidence type="ECO:0000256" key="10">
    <source>
        <dbReference type="ARBA" id="ARBA00023180"/>
    </source>
</evidence>
<dbReference type="GO" id="GO:0005615">
    <property type="term" value="C:extracellular space"/>
    <property type="evidence" value="ECO:0007669"/>
    <property type="project" value="TreeGrafter"/>
</dbReference>
<keyword evidence="5" id="KW-0732">Signal</keyword>
<keyword evidence="7" id="KW-0862">Zinc</keyword>
<keyword evidence="6" id="KW-0378">Hydrolase</keyword>
<dbReference type="GO" id="GO:0006508">
    <property type="term" value="P:proteolysis"/>
    <property type="evidence" value="ECO:0007669"/>
    <property type="project" value="UniProtKB-KW"/>
</dbReference>
<dbReference type="AlphaFoldDB" id="A0A381URN8"/>
<dbReference type="Gene3D" id="3.40.630.10">
    <property type="entry name" value="Zn peptidases"/>
    <property type="match status" value="1"/>
</dbReference>
<evidence type="ECO:0000256" key="8">
    <source>
        <dbReference type="ARBA" id="ARBA00023049"/>
    </source>
</evidence>
<dbReference type="GO" id="GO:0046872">
    <property type="term" value="F:metal ion binding"/>
    <property type="evidence" value="ECO:0007669"/>
    <property type="project" value="UniProtKB-KW"/>
</dbReference>
<evidence type="ECO:0008006" key="12">
    <source>
        <dbReference type="Google" id="ProtNLM"/>
    </source>
</evidence>
<evidence type="ECO:0000256" key="3">
    <source>
        <dbReference type="ARBA" id="ARBA00022670"/>
    </source>
</evidence>
<keyword evidence="8" id="KW-0482">Metalloprotease</keyword>
<dbReference type="InterPro" id="IPR039866">
    <property type="entry name" value="CPQ"/>
</dbReference>
<keyword evidence="10" id="KW-0325">Glycoprotein</keyword>
<gene>
    <name evidence="11" type="ORF">METZ01_LOCUS83693</name>
</gene>
<dbReference type="PANTHER" id="PTHR12053:SF3">
    <property type="entry name" value="CARBOXYPEPTIDASE Q"/>
    <property type="match status" value="1"/>
</dbReference>
<keyword evidence="3" id="KW-0645">Protease</keyword>
<reference evidence="11" key="1">
    <citation type="submission" date="2018-05" db="EMBL/GenBank/DDBJ databases">
        <authorList>
            <person name="Lanie J.A."/>
            <person name="Ng W.-L."/>
            <person name="Kazmierczak K.M."/>
            <person name="Andrzejewski T.M."/>
            <person name="Davidsen T.M."/>
            <person name="Wayne K.J."/>
            <person name="Tettelin H."/>
            <person name="Glass J.I."/>
            <person name="Rusch D."/>
            <person name="Podicherti R."/>
            <person name="Tsui H.-C.T."/>
            <person name="Winkler M.E."/>
        </authorList>
    </citation>
    <scope>NUCLEOTIDE SEQUENCE</scope>
</reference>
<dbReference type="Gene3D" id="3.50.30.30">
    <property type="match status" value="1"/>
</dbReference>
<evidence type="ECO:0000256" key="7">
    <source>
        <dbReference type="ARBA" id="ARBA00022833"/>
    </source>
</evidence>
<evidence type="ECO:0000313" key="11">
    <source>
        <dbReference type="EMBL" id="SVA30839.1"/>
    </source>
</evidence>
<dbReference type="SUPFAM" id="SSF53187">
    <property type="entry name" value="Zn-dependent exopeptidases"/>
    <property type="match status" value="1"/>
</dbReference>
<feature type="non-terminal residue" evidence="11">
    <location>
        <position position="263"/>
    </location>
</feature>
<dbReference type="PANTHER" id="PTHR12053">
    <property type="entry name" value="PROTEASE FAMILY M28 PLASMA GLUTAMATE CARBOXYPEPTIDASE-RELATED"/>
    <property type="match status" value="1"/>
</dbReference>
<organism evidence="11">
    <name type="scientific">marine metagenome</name>
    <dbReference type="NCBI Taxonomy" id="408172"/>
    <lineage>
        <taxon>unclassified sequences</taxon>
        <taxon>metagenomes</taxon>
        <taxon>ecological metagenomes</taxon>
    </lineage>
</organism>
<keyword evidence="9" id="KW-0865">Zymogen</keyword>
<protein>
    <recommendedName>
        <fullName evidence="12">Peptidase M28 domain-containing protein</fullName>
    </recommendedName>
</protein>
<dbReference type="PROSITE" id="PS51257">
    <property type="entry name" value="PROKAR_LIPOPROTEIN"/>
    <property type="match status" value="1"/>
</dbReference>
<proteinExistence type="predicted"/>
<dbReference type="FunFam" id="3.50.30.30:FF:000009">
    <property type="entry name" value="Carboxypeptidase Q"/>
    <property type="match status" value="1"/>
</dbReference>
<evidence type="ECO:0000256" key="5">
    <source>
        <dbReference type="ARBA" id="ARBA00022729"/>
    </source>
</evidence>
<evidence type="ECO:0000256" key="9">
    <source>
        <dbReference type="ARBA" id="ARBA00023145"/>
    </source>
</evidence>
<keyword evidence="4" id="KW-0479">Metal-binding</keyword>
<evidence type="ECO:0000256" key="1">
    <source>
        <dbReference type="ARBA" id="ARBA00004613"/>
    </source>
</evidence>
<dbReference type="GO" id="GO:0070573">
    <property type="term" value="F:metallodipeptidase activity"/>
    <property type="evidence" value="ECO:0007669"/>
    <property type="project" value="InterPro"/>
</dbReference>